<comment type="caution">
    <text evidence="3">The sequence shown here is derived from an EMBL/GenBank/DDBJ whole genome shotgun (WGS) entry which is preliminary data.</text>
</comment>
<dbReference type="EMBL" id="JAVRFE010000016">
    <property type="protein sequence ID" value="MDT0456903.1"/>
    <property type="molecule type" value="Genomic_DNA"/>
</dbReference>
<keyword evidence="4" id="KW-1185">Reference proteome</keyword>
<dbReference type="GO" id="GO:0016787">
    <property type="term" value="F:hydrolase activity"/>
    <property type="evidence" value="ECO:0007669"/>
    <property type="project" value="UniProtKB-KW"/>
</dbReference>
<accession>A0ABU2T7D2</accession>
<proteinExistence type="predicted"/>
<feature type="region of interest" description="Disordered" evidence="1">
    <location>
        <begin position="273"/>
        <end position="293"/>
    </location>
</feature>
<dbReference type="Proteomes" id="UP001180551">
    <property type="component" value="Unassembled WGS sequence"/>
</dbReference>
<protein>
    <submittedName>
        <fullName evidence="3">Dienelactone hydrolase family protein</fullName>
    </submittedName>
</protein>
<reference evidence="3" key="1">
    <citation type="submission" date="2024-05" db="EMBL/GenBank/DDBJ databases">
        <title>30 novel species of actinomycetes from the DSMZ collection.</title>
        <authorList>
            <person name="Nouioui I."/>
        </authorList>
    </citation>
    <scope>NUCLEOTIDE SEQUENCE</scope>
    <source>
        <strain evidence="3">DSM 41527</strain>
    </source>
</reference>
<evidence type="ECO:0000256" key="1">
    <source>
        <dbReference type="SAM" id="MobiDB-lite"/>
    </source>
</evidence>
<evidence type="ECO:0000313" key="3">
    <source>
        <dbReference type="EMBL" id="MDT0456903.1"/>
    </source>
</evidence>
<gene>
    <name evidence="3" type="ORF">RM550_14335</name>
</gene>
<keyword evidence="3" id="KW-0378">Hydrolase</keyword>
<dbReference type="Gene3D" id="3.40.50.1820">
    <property type="entry name" value="alpha/beta hydrolase"/>
    <property type="match status" value="1"/>
</dbReference>
<evidence type="ECO:0000313" key="4">
    <source>
        <dbReference type="Proteomes" id="UP001180551"/>
    </source>
</evidence>
<feature type="domain" description="Dienelactone hydrolase" evidence="2">
    <location>
        <begin position="29"/>
        <end position="151"/>
    </location>
</feature>
<evidence type="ECO:0000259" key="2">
    <source>
        <dbReference type="Pfam" id="PF01738"/>
    </source>
</evidence>
<organism evidence="3 4">
    <name type="scientific">Streptomyces mooreae</name>
    <dbReference type="NCBI Taxonomy" id="3075523"/>
    <lineage>
        <taxon>Bacteria</taxon>
        <taxon>Bacillati</taxon>
        <taxon>Actinomycetota</taxon>
        <taxon>Actinomycetes</taxon>
        <taxon>Kitasatosporales</taxon>
        <taxon>Streptomycetaceae</taxon>
        <taxon>Streptomyces</taxon>
    </lineage>
</organism>
<name>A0ABU2T7D2_9ACTN</name>
<sequence length="293" mass="30817">MADHDLTGFDRGTFTHDGTTRRILRRGTGPAVIVMAEIPGITPKVLAFAERVAALGCTAVLPVLFGTPGRDADPASAGRLKSGLYTASSLWKVCVSREFTVLATGKSSPVVTWLRALAAHEHQRCGGPGVGAVGMCLTGGFALAMAADERLLAPVLSQPSLPLPLTRSRAAGIDISAEDLAAVRGRCERADLRVMGLRFRSDRLVPGDRFAFLRRELGAAFTAVELDDDAANPDAVLPPHSVLTEHLIDEPGQPTRAALDDVLDLFRTRLLAPQDGGEGAEAPAAPEGHPGNP</sequence>
<dbReference type="InterPro" id="IPR029058">
    <property type="entry name" value="AB_hydrolase_fold"/>
</dbReference>
<dbReference type="InterPro" id="IPR002925">
    <property type="entry name" value="Dienelactn_hydro"/>
</dbReference>
<dbReference type="Pfam" id="PF01738">
    <property type="entry name" value="DLH"/>
    <property type="match status" value="1"/>
</dbReference>
<dbReference type="SUPFAM" id="SSF53474">
    <property type="entry name" value="alpha/beta-Hydrolases"/>
    <property type="match status" value="1"/>
</dbReference>
<dbReference type="RefSeq" id="WP_311624081.1">
    <property type="nucleotide sequence ID" value="NZ_JAVRFE010000016.1"/>
</dbReference>